<keyword evidence="7" id="KW-0406">Ion transport</keyword>
<dbReference type="Proteomes" id="UP000260644">
    <property type="component" value="Unassembled WGS sequence"/>
</dbReference>
<evidence type="ECO:0000256" key="9">
    <source>
        <dbReference type="ARBA" id="ARBA00031636"/>
    </source>
</evidence>
<dbReference type="InterPro" id="IPR048279">
    <property type="entry name" value="MdtK-like"/>
</dbReference>
<feature type="transmembrane region" description="Helical" evidence="10">
    <location>
        <begin position="442"/>
        <end position="461"/>
    </location>
</feature>
<name>A0A3E1Y9J8_9BACT</name>
<dbReference type="InterPro" id="IPR050222">
    <property type="entry name" value="MATE_MdtK"/>
</dbReference>
<accession>A0A3E1Y9J8</accession>
<feature type="transmembrane region" description="Helical" evidence="10">
    <location>
        <begin position="190"/>
        <end position="215"/>
    </location>
</feature>
<comment type="caution">
    <text evidence="11">The sequence shown here is derived from an EMBL/GenBank/DDBJ whole genome shotgun (WGS) entry which is preliminary data.</text>
</comment>
<evidence type="ECO:0000313" key="11">
    <source>
        <dbReference type="EMBL" id="RFS22369.1"/>
    </source>
</evidence>
<keyword evidence="8 10" id="KW-0472">Membrane</keyword>
<feature type="transmembrane region" description="Helical" evidence="10">
    <location>
        <begin position="412"/>
        <end position="430"/>
    </location>
</feature>
<dbReference type="PIRSF" id="PIRSF006603">
    <property type="entry name" value="DinF"/>
    <property type="match status" value="1"/>
</dbReference>
<keyword evidence="12" id="KW-1185">Reference proteome</keyword>
<dbReference type="GO" id="GO:0006811">
    <property type="term" value="P:monoatomic ion transport"/>
    <property type="evidence" value="ECO:0007669"/>
    <property type="project" value="UniProtKB-KW"/>
</dbReference>
<proteinExistence type="predicted"/>
<evidence type="ECO:0000256" key="5">
    <source>
        <dbReference type="ARBA" id="ARBA00022692"/>
    </source>
</evidence>
<dbReference type="InterPro" id="IPR002528">
    <property type="entry name" value="MATE_fam"/>
</dbReference>
<evidence type="ECO:0000256" key="1">
    <source>
        <dbReference type="ARBA" id="ARBA00004651"/>
    </source>
</evidence>
<keyword evidence="2" id="KW-0813">Transport</keyword>
<keyword evidence="6 10" id="KW-1133">Transmembrane helix</keyword>
<dbReference type="PANTHER" id="PTHR43298">
    <property type="entry name" value="MULTIDRUG RESISTANCE PROTEIN NORM-RELATED"/>
    <property type="match status" value="1"/>
</dbReference>
<protein>
    <recommendedName>
        <fullName evidence="9">Multidrug-efflux transporter</fullName>
    </recommendedName>
</protein>
<evidence type="ECO:0000313" key="12">
    <source>
        <dbReference type="Proteomes" id="UP000260644"/>
    </source>
</evidence>
<dbReference type="GO" id="GO:0015297">
    <property type="term" value="F:antiporter activity"/>
    <property type="evidence" value="ECO:0007669"/>
    <property type="project" value="UniProtKB-KW"/>
</dbReference>
<feature type="transmembrane region" description="Helical" evidence="10">
    <location>
        <begin position="296"/>
        <end position="324"/>
    </location>
</feature>
<dbReference type="RefSeq" id="WP_116975767.1">
    <property type="nucleotide sequence ID" value="NZ_QPMM01000006.1"/>
</dbReference>
<dbReference type="CDD" id="cd13139">
    <property type="entry name" value="MATE_like_14"/>
    <property type="match status" value="1"/>
</dbReference>
<evidence type="ECO:0000256" key="10">
    <source>
        <dbReference type="SAM" id="Phobius"/>
    </source>
</evidence>
<evidence type="ECO:0000256" key="4">
    <source>
        <dbReference type="ARBA" id="ARBA00022475"/>
    </source>
</evidence>
<dbReference type="OrthoDB" id="9776324at2"/>
<feature type="transmembrane region" description="Helical" evidence="10">
    <location>
        <begin position="378"/>
        <end position="400"/>
    </location>
</feature>
<evidence type="ECO:0000256" key="2">
    <source>
        <dbReference type="ARBA" id="ARBA00022448"/>
    </source>
</evidence>
<keyword evidence="3" id="KW-0050">Antiport</keyword>
<dbReference type="AlphaFoldDB" id="A0A3E1Y9J8"/>
<dbReference type="PANTHER" id="PTHR43298:SF2">
    <property type="entry name" value="FMN_FAD EXPORTER YEEO-RELATED"/>
    <property type="match status" value="1"/>
</dbReference>
<dbReference type="Pfam" id="PF01554">
    <property type="entry name" value="MatE"/>
    <property type="match status" value="2"/>
</dbReference>
<dbReference type="GO" id="GO:0005886">
    <property type="term" value="C:plasma membrane"/>
    <property type="evidence" value="ECO:0007669"/>
    <property type="project" value="UniProtKB-SubCell"/>
</dbReference>
<feature type="transmembrane region" description="Helical" evidence="10">
    <location>
        <begin position="115"/>
        <end position="137"/>
    </location>
</feature>
<feature type="transmembrane region" description="Helical" evidence="10">
    <location>
        <begin position="37"/>
        <end position="63"/>
    </location>
</feature>
<feature type="transmembrane region" description="Helical" evidence="10">
    <location>
        <begin position="260"/>
        <end position="284"/>
    </location>
</feature>
<feature type="transmembrane region" description="Helical" evidence="10">
    <location>
        <begin position="157"/>
        <end position="178"/>
    </location>
</feature>
<dbReference type="EMBL" id="QPMM01000006">
    <property type="protein sequence ID" value="RFS22369.1"/>
    <property type="molecule type" value="Genomic_DNA"/>
</dbReference>
<comment type="subcellular location">
    <subcellularLocation>
        <location evidence="1">Cell membrane</location>
        <topology evidence="1">Multi-pass membrane protein</topology>
    </subcellularLocation>
</comment>
<evidence type="ECO:0000256" key="3">
    <source>
        <dbReference type="ARBA" id="ARBA00022449"/>
    </source>
</evidence>
<gene>
    <name evidence="11" type="ORF">DVR12_11180</name>
</gene>
<evidence type="ECO:0000256" key="7">
    <source>
        <dbReference type="ARBA" id="ARBA00023065"/>
    </source>
</evidence>
<evidence type="ECO:0000256" key="8">
    <source>
        <dbReference type="ARBA" id="ARBA00023136"/>
    </source>
</evidence>
<feature type="transmembrane region" description="Helical" evidence="10">
    <location>
        <begin position="221"/>
        <end position="240"/>
    </location>
</feature>
<reference evidence="11 12" key="1">
    <citation type="submission" date="2018-07" db="EMBL/GenBank/DDBJ databases">
        <title>Chitinophaga K2CV101002-2 sp. nov., isolated from a monsoon evergreen broad-leaved forest soil.</title>
        <authorList>
            <person name="Lv Y."/>
        </authorList>
    </citation>
    <scope>NUCLEOTIDE SEQUENCE [LARGE SCALE GENOMIC DNA]</scope>
    <source>
        <strain evidence="11 12">GDMCC 1.1288</strain>
    </source>
</reference>
<evidence type="ECO:0000256" key="6">
    <source>
        <dbReference type="ARBA" id="ARBA00022989"/>
    </source>
</evidence>
<dbReference type="GO" id="GO:0042910">
    <property type="term" value="F:xenobiotic transmembrane transporter activity"/>
    <property type="evidence" value="ECO:0007669"/>
    <property type="project" value="InterPro"/>
</dbReference>
<feature type="transmembrane region" description="Helical" evidence="10">
    <location>
        <begin position="83"/>
        <end position="103"/>
    </location>
</feature>
<organism evidence="11 12">
    <name type="scientific">Chitinophaga silvatica</name>
    <dbReference type="NCBI Taxonomy" id="2282649"/>
    <lineage>
        <taxon>Bacteria</taxon>
        <taxon>Pseudomonadati</taxon>
        <taxon>Bacteroidota</taxon>
        <taxon>Chitinophagia</taxon>
        <taxon>Chitinophagales</taxon>
        <taxon>Chitinophagaceae</taxon>
        <taxon>Chitinophaga</taxon>
    </lineage>
</organism>
<sequence>MPRFNTLGLRIANLFRLFKVAISGSEKEFTTGNINRAIFLLAVPMILEMLMESLFAVVDIYFVSHLGVDAITTVGLTESILTIVYTLAMGLSIAATAVIARRVGEKNTEAASHAAIQVLYLGLVISVLITMIGIFFSKDILMLMGASPGIVNNGYEYTALLLQGNIVIILLFLINGIFRGAGDAALAMRALWLANGLNILLCPILINGWGIIPAFGLKGAALATFIGRGTGVCYQLFHLLKGKDLIRITRKQLGLAMDVIWSLLRIAGGATGQMLIASASWIFLVRIISRFGTDAVAGYTIGIRIMIFTLLPAWGMANAASALVGQNLGAGQPDRAEVSVWKTAFYNMLFLGCMALLFWIAAPTILKLFTDQPEVIGYGVQCLRYISMGFLFYAYGMVLMQSFNGAGDTRTPLFINLIALWLWQMPLSWFLAVYCNMGPEGVFLGVAISESTSAIIAICLFRRNTWKLVKI</sequence>
<keyword evidence="5 10" id="KW-0812">Transmembrane</keyword>
<dbReference type="NCBIfam" id="TIGR00797">
    <property type="entry name" value="matE"/>
    <property type="match status" value="1"/>
</dbReference>
<feature type="transmembrane region" description="Helical" evidence="10">
    <location>
        <begin position="345"/>
        <end position="366"/>
    </location>
</feature>
<keyword evidence="4" id="KW-1003">Cell membrane</keyword>